<dbReference type="Proteomes" id="UP000430146">
    <property type="component" value="Unassembled WGS sequence"/>
</dbReference>
<dbReference type="EMBL" id="CACSIP010000001">
    <property type="protein sequence ID" value="CAA0081674.1"/>
    <property type="molecule type" value="Genomic_DNA"/>
</dbReference>
<evidence type="ECO:0000313" key="6">
    <source>
        <dbReference type="Proteomes" id="UP000430146"/>
    </source>
</evidence>
<accession>A0A5S9MZG1</accession>
<proteinExistence type="predicted"/>
<name>A0A5S9MZG1_MYCVN</name>
<dbReference type="Pfam" id="PF18621">
    <property type="entry name" value="Rv3651-like_middle"/>
    <property type="match status" value="1"/>
</dbReference>
<evidence type="ECO:0000256" key="1">
    <source>
        <dbReference type="SAM" id="MobiDB-lite"/>
    </source>
</evidence>
<evidence type="ECO:0000259" key="3">
    <source>
        <dbReference type="Pfam" id="PF18621"/>
    </source>
</evidence>
<reference evidence="5 6" key="1">
    <citation type="submission" date="2019-11" db="EMBL/GenBank/DDBJ databases">
        <authorList>
            <person name="Holert J."/>
        </authorList>
    </citation>
    <scope>NUCLEOTIDE SEQUENCE [LARGE SCALE GENOMIC DNA]</scope>
    <source>
        <strain evidence="5">BC8_1</strain>
    </source>
</reference>
<feature type="domain" description="Rv3651-like middle" evidence="3">
    <location>
        <begin position="115"/>
        <end position="223"/>
    </location>
</feature>
<dbReference type="InterPro" id="IPR048578">
    <property type="entry name" value="Rv3651-like_C"/>
</dbReference>
<gene>
    <name evidence="5" type="ORF">AELLOGFF_00371</name>
</gene>
<sequence length="375" mass="41248">MIDRGPLHPLGKLSGMSHDWLLVETLGSEPAVVAEGAHTKDMVPISTFLRRNPHLMAIQSAIGETVRAGKGLRSITPKNDRVICTEVVQMSDGRIHGVQIWLGPPDEEPPPRPAVGPLIWDLSRGTATDTPESLRISGWDPATQSTHGRAFADDLPRRDLNPNEAEILTMVIKPEVGLTICNTWDVTDYQGERITVGFAARSLPEVQDDGKERMICRAMNWRSLRERPSIQEDILGQRILDSLAAPGVHRALVDPRHWTLLKWLDDPVPFFDWRAAIAQGPAFHPDDQEALAAMNAEFETGATSGVLRMIAHDGGWTPVHMTVHRVELDKGVYAGLAALRLPTDAERAAAGFPECTQPAAGSRKSRSRRQKATRA</sequence>
<dbReference type="InterPro" id="IPR041439">
    <property type="entry name" value="Rv3651-like_middle"/>
</dbReference>
<evidence type="ECO:0008006" key="7">
    <source>
        <dbReference type="Google" id="ProtNLM"/>
    </source>
</evidence>
<evidence type="ECO:0000259" key="4">
    <source>
        <dbReference type="Pfam" id="PF21043"/>
    </source>
</evidence>
<evidence type="ECO:0000259" key="2">
    <source>
        <dbReference type="Pfam" id="PF18007"/>
    </source>
</evidence>
<dbReference type="InterPro" id="IPR041458">
    <property type="entry name" value="Rv3651-like_N"/>
</dbReference>
<feature type="compositionally biased region" description="Basic residues" evidence="1">
    <location>
        <begin position="363"/>
        <end position="375"/>
    </location>
</feature>
<dbReference type="Pfam" id="PF18007">
    <property type="entry name" value="Rv3651-like_N"/>
    <property type="match status" value="1"/>
</dbReference>
<feature type="region of interest" description="Disordered" evidence="1">
    <location>
        <begin position="350"/>
        <end position="375"/>
    </location>
</feature>
<dbReference type="Pfam" id="PF21043">
    <property type="entry name" value="Rv3651-like_C"/>
    <property type="match status" value="1"/>
</dbReference>
<feature type="domain" description="Rv3651-like N-terminal" evidence="2">
    <location>
        <begin position="19"/>
        <end position="111"/>
    </location>
</feature>
<organism evidence="5 6">
    <name type="scientific">Mycolicibacterium vanbaalenii</name>
    <name type="common">Mycobacterium vanbaalenii</name>
    <dbReference type="NCBI Taxonomy" id="110539"/>
    <lineage>
        <taxon>Bacteria</taxon>
        <taxon>Bacillati</taxon>
        <taxon>Actinomycetota</taxon>
        <taxon>Actinomycetes</taxon>
        <taxon>Mycobacteriales</taxon>
        <taxon>Mycobacteriaceae</taxon>
        <taxon>Mycolicibacterium</taxon>
    </lineage>
</organism>
<keyword evidence="6" id="KW-1185">Reference proteome</keyword>
<evidence type="ECO:0000313" key="5">
    <source>
        <dbReference type="EMBL" id="CAA0081674.1"/>
    </source>
</evidence>
<feature type="domain" description="Rv3651-like C-terminal" evidence="4">
    <location>
        <begin position="233"/>
        <end position="350"/>
    </location>
</feature>
<dbReference type="AlphaFoldDB" id="A0A5S9MZG1"/>
<protein>
    <recommendedName>
        <fullName evidence="7">Rv3651-like N-terminal domain-containing protein</fullName>
    </recommendedName>
</protein>